<evidence type="ECO:0000313" key="5">
    <source>
        <dbReference type="EMBL" id="PYC69164.1"/>
    </source>
</evidence>
<dbReference type="Proteomes" id="UP000248039">
    <property type="component" value="Unassembled WGS sequence"/>
</dbReference>
<feature type="compositionally biased region" description="Basic and acidic residues" evidence="3">
    <location>
        <begin position="1"/>
        <end position="10"/>
    </location>
</feature>
<dbReference type="SUPFAM" id="SSF52091">
    <property type="entry name" value="SpoIIaa-like"/>
    <property type="match status" value="1"/>
</dbReference>
<organism evidence="5 6">
    <name type="scientific">Streptomyces tateyamensis</name>
    <dbReference type="NCBI Taxonomy" id="565073"/>
    <lineage>
        <taxon>Bacteria</taxon>
        <taxon>Bacillati</taxon>
        <taxon>Actinomycetota</taxon>
        <taxon>Actinomycetes</taxon>
        <taxon>Kitasatosporales</taxon>
        <taxon>Streptomycetaceae</taxon>
        <taxon>Streptomyces</taxon>
    </lineage>
</organism>
<evidence type="ECO:0000256" key="2">
    <source>
        <dbReference type="RuleBase" id="RU003749"/>
    </source>
</evidence>
<sequence length="145" mass="15180">MGEECTDRIGPEAGMSAEGPEVEPQEAARLSVAVRRSGDARVVAVTGELDHDTVALLAEALAEPMDGLARVVIDLSGTGFCDSSGLNQLLRTRLDLQPRVELVVAGLRPAVARLFAITGADEVLTVTKDVEAAVREPHSPGRTPG</sequence>
<protein>
    <recommendedName>
        <fullName evidence="2">Anti-sigma factor antagonist</fullName>
    </recommendedName>
</protein>
<dbReference type="Gene3D" id="3.30.750.24">
    <property type="entry name" value="STAS domain"/>
    <property type="match status" value="1"/>
</dbReference>
<comment type="caution">
    <text evidence="5">The sequence shown here is derived from an EMBL/GenBank/DDBJ whole genome shotgun (WGS) entry which is preliminary data.</text>
</comment>
<keyword evidence="6" id="KW-1185">Reference proteome</keyword>
<dbReference type="Pfam" id="PF01740">
    <property type="entry name" value="STAS"/>
    <property type="match status" value="1"/>
</dbReference>
<comment type="similarity">
    <text evidence="1 2">Belongs to the anti-sigma-factor antagonist family.</text>
</comment>
<dbReference type="GO" id="GO:0043856">
    <property type="term" value="F:anti-sigma factor antagonist activity"/>
    <property type="evidence" value="ECO:0007669"/>
    <property type="project" value="InterPro"/>
</dbReference>
<dbReference type="OrthoDB" id="3622319at2"/>
<evidence type="ECO:0000256" key="3">
    <source>
        <dbReference type="SAM" id="MobiDB-lite"/>
    </source>
</evidence>
<feature type="region of interest" description="Disordered" evidence="3">
    <location>
        <begin position="1"/>
        <end position="23"/>
    </location>
</feature>
<reference evidence="5 6" key="1">
    <citation type="submission" date="2018-03" db="EMBL/GenBank/DDBJ databases">
        <title>Bioinformatic expansion and discovery of thiopeptide antibiotics.</title>
        <authorList>
            <person name="Schwalen C.J."/>
            <person name="Hudson G.A."/>
            <person name="Mitchell D.A."/>
        </authorList>
    </citation>
    <scope>NUCLEOTIDE SEQUENCE [LARGE SCALE GENOMIC DNA]</scope>
    <source>
        <strain evidence="5 6">ATCC 21389</strain>
    </source>
</reference>
<dbReference type="InterPro" id="IPR003658">
    <property type="entry name" value="Anti-sigma_ant"/>
</dbReference>
<dbReference type="EMBL" id="PYBW01000131">
    <property type="protein sequence ID" value="PYC69164.1"/>
    <property type="molecule type" value="Genomic_DNA"/>
</dbReference>
<dbReference type="PROSITE" id="PS50801">
    <property type="entry name" value="STAS"/>
    <property type="match status" value="1"/>
</dbReference>
<evidence type="ECO:0000259" key="4">
    <source>
        <dbReference type="PROSITE" id="PS50801"/>
    </source>
</evidence>
<evidence type="ECO:0000313" key="6">
    <source>
        <dbReference type="Proteomes" id="UP000248039"/>
    </source>
</evidence>
<gene>
    <name evidence="5" type="ORF">C7C46_28250</name>
</gene>
<name>A0A2V4NYX6_9ACTN</name>
<dbReference type="InterPro" id="IPR036513">
    <property type="entry name" value="STAS_dom_sf"/>
</dbReference>
<evidence type="ECO:0000256" key="1">
    <source>
        <dbReference type="ARBA" id="ARBA00009013"/>
    </source>
</evidence>
<dbReference type="PANTHER" id="PTHR33495">
    <property type="entry name" value="ANTI-SIGMA FACTOR ANTAGONIST TM_1081-RELATED-RELATED"/>
    <property type="match status" value="1"/>
</dbReference>
<dbReference type="InterPro" id="IPR002645">
    <property type="entry name" value="STAS_dom"/>
</dbReference>
<dbReference type="NCBIfam" id="TIGR00377">
    <property type="entry name" value="ant_ant_sig"/>
    <property type="match status" value="1"/>
</dbReference>
<dbReference type="CDD" id="cd07043">
    <property type="entry name" value="STAS_anti-anti-sigma_factors"/>
    <property type="match status" value="1"/>
</dbReference>
<dbReference type="AlphaFoldDB" id="A0A2V4NYX6"/>
<dbReference type="PANTHER" id="PTHR33495:SF2">
    <property type="entry name" value="ANTI-SIGMA FACTOR ANTAGONIST TM_1081-RELATED"/>
    <property type="match status" value="1"/>
</dbReference>
<proteinExistence type="inferred from homology"/>
<accession>A0A2V4NYX6</accession>
<feature type="domain" description="STAS" evidence="4">
    <location>
        <begin position="30"/>
        <end position="137"/>
    </location>
</feature>